<name>A0A0W8FGA9_9ZZZZ</name>
<evidence type="ECO:0000313" key="1">
    <source>
        <dbReference type="EMBL" id="KUG19682.1"/>
    </source>
</evidence>
<sequence>MAHFVEISPNCSPSFFRHYLPDLMMQCPEDTPMRNIDANF</sequence>
<dbReference type="AlphaFoldDB" id="A0A0W8FGA9"/>
<comment type="caution">
    <text evidence="1">The sequence shown here is derived from an EMBL/GenBank/DDBJ whole genome shotgun (WGS) entry which is preliminary data.</text>
</comment>
<protein>
    <submittedName>
        <fullName evidence="1">Uncharacterized protein</fullName>
    </submittedName>
</protein>
<proteinExistence type="predicted"/>
<organism evidence="1">
    <name type="scientific">hydrocarbon metagenome</name>
    <dbReference type="NCBI Taxonomy" id="938273"/>
    <lineage>
        <taxon>unclassified sequences</taxon>
        <taxon>metagenomes</taxon>
        <taxon>ecological metagenomes</taxon>
    </lineage>
</organism>
<dbReference type="EMBL" id="LNQE01001265">
    <property type="protein sequence ID" value="KUG19682.1"/>
    <property type="molecule type" value="Genomic_DNA"/>
</dbReference>
<accession>A0A0W8FGA9</accession>
<reference evidence="1" key="1">
    <citation type="journal article" date="2015" name="Proc. Natl. Acad. Sci. U.S.A.">
        <title>Networks of energetic and metabolic interactions define dynamics in microbial communities.</title>
        <authorList>
            <person name="Embree M."/>
            <person name="Liu J.K."/>
            <person name="Al-Bassam M.M."/>
            <person name="Zengler K."/>
        </authorList>
    </citation>
    <scope>NUCLEOTIDE SEQUENCE</scope>
</reference>
<gene>
    <name evidence="1" type="ORF">ASZ90_010599</name>
</gene>